<proteinExistence type="predicted"/>
<keyword evidence="2" id="KW-1185">Reference proteome</keyword>
<dbReference type="EMBL" id="BGZK01001072">
    <property type="protein sequence ID" value="GBP70379.1"/>
    <property type="molecule type" value="Genomic_DNA"/>
</dbReference>
<comment type="caution">
    <text evidence="1">The sequence shown here is derived from an EMBL/GenBank/DDBJ whole genome shotgun (WGS) entry which is preliminary data.</text>
</comment>
<gene>
    <name evidence="1" type="ORF">EVAR_45646_1</name>
</gene>
<name>A0A4C1Y731_EUMVA</name>
<dbReference type="Proteomes" id="UP000299102">
    <property type="component" value="Unassembled WGS sequence"/>
</dbReference>
<sequence length="129" mass="14058">MKKATAFSLHCTGSRLTFELCAHARDRAGYITIMARIQDSQGGERGNLVRRGPLRSRVGVRCAMCGARGAGSRTRVAQPAAPVNGSQWARGRRFLSMNAKSRRTHGVVTCHGRSPQPPLGVTRLRRCSN</sequence>
<evidence type="ECO:0000313" key="1">
    <source>
        <dbReference type="EMBL" id="GBP70379.1"/>
    </source>
</evidence>
<organism evidence="1 2">
    <name type="scientific">Eumeta variegata</name>
    <name type="common">Bagworm moth</name>
    <name type="synonym">Eumeta japonica</name>
    <dbReference type="NCBI Taxonomy" id="151549"/>
    <lineage>
        <taxon>Eukaryota</taxon>
        <taxon>Metazoa</taxon>
        <taxon>Ecdysozoa</taxon>
        <taxon>Arthropoda</taxon>
        <taxon>Hexapoda</taxon>
        <taxon>Insecta</taxon>
        <taxon>Pterygota</taxon>
        <taxon>Neoptera</taxon>
        <taxon>Endopterygota</taxon>
        <taxon>Lepidoptera</taxon>
        <taxon>Glossata</taxon>
        <taxon>Ditrysia</taxon>
        <taxon>Tineoidea</taxon>
        <taxon>Psychidae</taxon>
        <taxon>Oiketicinae</taxon>
        <taxon>Eumeta</taxon>
    </lineage>
</organism>
<dbReference type="AlphaFoldDB" id="A0A4C1Y731"/>
<reference evidence="1 2" key="1">
    <citation type="journal article" date="2019" name="Commun. Biol.">
        <title>The bagworm genome reveals a unique fibroin gene that provides high tensile strength.</title>
        <authorList>
            <person name="Kono N."/>
            <person name="Nakamura H."/>
            <person name="Ohtoshi R."/>
            <person name="Tomita M."/>
            <person name="Numata K."/>
            <person name="Arakawa K."/>
        </authorList>
    </citation>
    <scope>NUCLEOTIDE SEQUENCE [LARGE SCALE GENOMIC DNA]</scope>
</reference>
<protein>
    <submittedName>
        <fullName evidence="1">Uncharacterized protein</fullName>
    </submittedName>
</protein>
<evidence type="ECO:0000313" key="2">
    <source>
        <dbReference type="Proteomes" id="UP000299102"/>
    </source>
</evidence>
<accession>A0A4C1Y731</accession>